<comment type="caution">
    <text evidence="3">The sequence shown here is derived from an EMBL/GenBank/DDBJ whole genome shotgun (WGS) entry which is preliminary data.</text>
</comment>
<keyword evidence="2" id="KW-1133">Transmembrane helix</keyword>
<dbReference type="RefSeq" id="WP_220210198.1">
    <property type="nucleotide sequence ID" value="NZ_BNJK01000002.1"/>
</dbReference>
<feature type="region of interest" description="Disordered" evidence="1">
    <location>
        <begin position="119"/>
        <end position="147"/>
    </location>
</feature>
<dbReference type="AlphaFoldDB" id="A0A8J3J0W4"/>
<dbReference type="EMBL" id="BNJK01000002">
    <property type="protein sequence ID" value="GHO99556.1"/>
    <property type="molecule type" value="Genomic_DNA"/>
</dbReference>
<evidence type="ECO:0000256" key="2">
    <source>
        <dbReference type="SAM" id="Phobius"/>
    </source>
</evidence>
<keyword evidence="2" id="KW-0812">Transmembrane</keyword>
<evidence type="ECO:0000313" key="4">
    <source>
        <dbReference type="Proteomes" id="UP000597444"/>
    </source>
</evidence>
<keyword evidence="4" id="KW-1185">Reference proteome</keyword>
<feature type="transmembrane region" description="Helical" evidence="2">
    <location>
        <begin position="211"/>
        <end position="236"/>
    </location>
</feature>
<proteinExistence type="predicted"/>
<gene>
    <name evidence="3" type="ORF">KSF_096040</name>
</gene>
<feature type="compositionally biased region" description="Low complexity" evidence="1">
    <location>
        <begin position="170"/>
        <end position="186"/>
    </location>
</feature>
<sequence length="256" mass="26383">MADFGTITTDYNKGTDASPDWTGTTIALSGTSGANEFRMALSTGSQTTTTPSASWPYMPLPASGASAVDRLYAFSTNTSGIQVATYDGTNAKARVLRKNFSNNGNPISAMQFSFFADSTHANPSGGTQPPGSHNDTFTNGTSGETSSKSAIKCSMYGSGATAGGTQETPSAGTVGTSPGATTGTSGAVTTTAGNWLNANGAWQDLAGWNDYIIGVAIPAASTAFFWYYTLIIYLVASMTTQAGGWQIVDTVQYSYA</sequence>
<evidence type="ECO:0000256" key="1">
    <source>
        <dbReference type="SAM" id="MobiDB-lite"/>
    </source>
</evidence>
<reference evidence="3" key="1">
    <citation type="submission" date="2020-10" db="EMBL/GenBank/DDBJ databases">
        <title>Taxonomic study of unclassified bacteria belonging to the class Ktedonobacteria.</title>
        <authorList>
            <person name="Yabe S."/>
            <person name="Wang C.M."/>
            <person name="Zheng Y."/>
            <person name="Sakai Y."/>
            <person name="Cavaletti L."/>
            <person name="Monciardini P."/>
            <person name="Donadio S."/>
        </authorList>
    </citation>
    <scope>NUCLEOTIDE SEQUENCE</scope>
    <source>
        <strain evidence="3">ID150040</strain>
    </source>
</reference>
<dbReference type="Proteomes" id="UP000597444">
    <property type="component" value="Unassembled WGS sequence"/>
</dbReference>
<accession>A0A8J3J0W4</accession>
<name>A0A8J3J0W4_9CHLR</name>
<feature type="region of interest" description="Disordered" evidence="1">
    <location>
        <begin position="161"/>
        <end position="186"/>
    </location>
</feature>
<evidence type="ECO:0000313" key="3">
    <source>
        <dbReference type="EMBL" id="GHO99556.1"/>
    </source>
</evidence>
<organism evidence="3 4">
    <name type="scientific">Reticulibacter mediterranei</name>
    <dbReference type="NCBI Taxonomy" id="2778369"/>
    <lineage>
        <taxon>Bacteria</taxon>
        <taxon>Bacillati</taxon>
        <taxon>Chloroflexota</taxon>
        <taxon>Ktedonobacteria</taxon>
        <taxon>Ktedonobacterales</taxon>
        <taxon>Reticulibacteraceae</taxon>
        <taxon>Reticulibacter</taxon>
    </lineage>
</organism>
<keyword evidence="2" id="KW-0472">Membrane</keyword>
<protein>
    <submittedName>
        <fullName evidence="3">Uncharacterized protein</fullName>
    </submittedName>
</protein>